<accession>A0ABT5NLN1</accession>
<proteinExistence type="predicted"/>
<name>A0ABT5NLN1_9PSED</name>
<dbReference type="Proteomes" id="UP001148203">
    <property type="component" value="Unassembled WGS sequence"/>
</dbReference>
<dbReference type="RefSeq" id="WP_273911880.1">
    <property type="nucleotide sequence ID" value="NZ_JAMDGX010000046.1"/>
</dbReference>
<organism evidence="1 2">
    <name type="scientific">Pseudomonas fontis</name>
    <dbReference type="NCBI Taxonomy" id="2942633"/>
    <lineage>
        <taxon>Bacteria</taxon>
        <taxon>Pseudomonadati</taxon>
        <taxon>Pseudomonadota</taxon>
        <taxon>Gammaproteobacteria</taxon>
        <taxon>Pseudomonadales</taxon>
        <taxon>Pseudomonadaceae</taxon>
        <taxon>Pseudomonas</taxon>
    </lineage>
</organism>
<evidence type="ECO:0000313" key="2">
    <source>
        <dbReference type="Proteomes" id="UP001148203"/>
    </source>
</evidence>
<dbReference type="Pfam" id="PF11090">
    <property type="entry name" value="Phage_T7_Gp13"/>
    <property type="match status" value="1"/>
</dbReference>
<dbReference type="InterPro" id="IPR020335">
    <property type="entry name" value="Phage_T7_Gp13"/>
</dbReference>
<keyword evidence="2" id="KW-1185">Reference proteome</keyword>
<sequence>MYKVKATEADLRAAANDLSPGDLAEFRALHGDAKCPVEVLTDALDATTHAIKCGALVLAVGGHGNGIIWFVTTNVVHMLTRSQRFQFYRILKEHYRSLESIQNFQYSNCVSTANHAHIRLLESLGATFAKENSMSPAGFQFKQFWL</sequence>
<evidence type="ECO:0000313" key="1">
    <source>
        <dbReference type="EMBL" id="MDD0989211.1"/>
    </source>
</evidence>
<gene>
    <name evidence="1" type="ORF">M5G11_01510</name>
</gene>
<reference evidence="1 2" key="1">
    <citation type="submission" date="2022-05" db="EMBL/GenBank/DDBJ databases">
        <title>Novel Pseudomonas spp. Isolated from a Rainbow Trout Aquaculture Facility.</title>
        <authorList>
            <person name="Testerman T."/>
            <person name="Graf J."/>
        </authorList>
    </citation>
    <scope>NUCLEOTIDE SEQUENCE [LARGE SCALE GENOMIC DNA]</scope>
    <source>
        <strain evidence="1 2">ID681</strain>
    </source>
</reference>
<dbReference type="EMBL" id="JAMDGY010000007">
    <property type="protein sequence ID" value="MDD0989211.1"/>
    <property type="molecule type" value="Genomic_DNA"/>
</dbReference>
<comment type="caution">
    <text evidence="1">The sequence shown here is derived from an EMBL/GenBank/DDBJ whole genome shotgun (WGS) entry which is preliminary data.</text>
</comment>
<protein>
    <submittedName>
        <fullName evidence="1">DUF2833 domain-containing protein</fullName>
    </submittedName>
</protein>